<dbReference type="GO" id="GO:0016616">
    <property type="term" value="F:oxidoreductase activity, acting on the CH-OH group of donors, NAD or NADP as acceptor"/>
    <property type="evidence" value="ECO:0007669"/>
    <property type="project" value="UniProtKB-ARBA"/>
</dbReference>
<dbReference type="FunFam" id="3.40.50.720:FF:000047">
    <property type="entry name" value="NADP-dependent L-serine/L-allo-threonine dehydrogenase"/>
    <property type="match status" value="1"/>
</dbReference>
<evidence type="ECO:0000256" key="1">
    <source>
        <dbReference type="ARBA" id="ARBA00006484"/>
    </source>
</evidence>
<dbReference type="SUPFAM" id="SSF51735">
    <property type="entry name" value="NAD(P)-binding Rossmann-fold domains"/>
    <property type="match status" value="1"/>
</dbReference>
<dbReference type="InterPro" id="IPR002347">
    <property type="entry name" value="SDR_fam"/>
</dbReference>
<dbReference type="PRINTS" id="PR00080">
    <property type="entry name" value="SDRFAMILY"/>
</dbReference>
<dbReference type="Gene3D" id="3.40.50.720">
    <property type="entry name" value="NAD(P)-binding Rossmann-like Domain"/>
    <property type="match status" value="1"/>
</dbReference>
<gene>
    <name evidence="4" type="ORF">TKK_012044</name>
</gene>
<dbReference type="Proteomes" id="UP001627154">
    <property type="component" value="Unassembled WGS sequence"/>
</dbReference>
<evidence type="ECO:0000313" key="4">
    <source>
        <dbReference type="EMBL" id="KAL3393808.1"/>
    </source>
</evidence>
<protein>
    <submittedName>
        <fullName evidence="4">Uncharacterized protein</fullName>
    </submittedName>
</protein>
<dbReference type="AlphaFoldDB" id="A0ABD2WLB3"/>
<sequence>MAHLVDKLAVVTGATGGVGSKICEELVKNGLRVAGLGRRQHKLDALTAKLGDKFLAIKCDLSQEDEILSAFQLIDEKCRGVHTMINCAGVLFSNAILESKTEDLRNTLDINVLAPAICTREAVKSMRKYNIKGHIINMNSAAGHNAEVIKAPVGLYCASKYAVTGMTASLKNELFNTGIKITSISPTGIATDMIRRAGVPDNLIPHIAILYPQDVADAVIYALRQPDHVLVSIQHYNVSHATLDPITRELALVRCTRVQVHQQLATTRTNQLDKKKATRRNFEAIDPASFAPVDIRRIQHLICILYFSRLLGTVSTYTRNKSNLAITELMITSPEKEVILPSQAKTR</sequence>
<proteinExistence type="inferred from homology"/>
<evidence type="ECO:0000313" key="5">
    <source>
        <dbReference type="Proteomes" id="UP001627154"/>
    </source>
</evidence>
<dbReference type="InterPro" id="IPR036291">
    <property type="entry name" value="NAD(P)-bd_dom_sf"/>
</dbReference>
<name>A0ABD2WLB3_9HYME</name>
<comment type="similarity">
    <text evidence="1 3">Belongs to the short-chain dehydrogenases/reductases (SDR) family.</text>
</comment>
<accession>A0ABD2WLB3</accession>
<dbReference type="Pfam" id="PF00106">
    <property type="entry name" value="adh_short"/>
    <property type="match status" value="1"/>
</dbReference>
<reference evidence="4 5" key="1">
    <citation type="journal article" date="2024" name="bioRxiv">
        <title>A reference genome for Trichogramma kaykai: A tiny desert-dwelling parasitoid wasp with competing sex-ratio distorters.</title>
        <authorList>
            <person name="Culotta J."/>
            <person name="Lindsey A.R."/>
        </authorList>
    </citation>
    <scope>NUCLEOTIDE SEQUENCE [LARGE SCALE GENOMIC DNA]</scope>
    <source>
        <strain evidence="4 5">KSX58</strain>
    </source>
</reference>
<evidence type="ECO:0000256" key="2">
    <source>
        <dbReference type="ARBA" id="ARBA00023002"/>
    </source>
</evidence>
<evidence type="ECO:0000256" key="3">
    <source>
        <dbReference type="RuleBase" id="RU000363"/>
    </source>
</evidence>
<organism evidence="4 5">
    <name type="scientific">Trichogramma kaykai</name>
    <dbReference type="NCBI Taxonomy" id="54128"/>
    <lineage>
        <taxon>Eukaryota</taxon>
        <taxon>Metazoa</taxon>
        <taxon>Ecdysozoa</taxon>
        <taxon>Arthropoda</taxon>
        <taxon>Hexapoda</taxon>
        <taxon>Insecta</taxon>
        <taxon>Pterygota</taxon>
        <taxon>Neoptera</taxon>
        <taxon>Endopterygota</taxon>
        <taxon>Hymenoptera</taxon>
        <taxon>Apocrita</taxon>
        <taxon>Proctotrupomorpha</taxon>
        <taxon>Chalcidoidea</taxon>
        <taxon>Trichogrammatidae</taxon>
        <taxon>Trichogramma</taxon>
    </lineage>
</organism>
<dbReference type="PANTHER" id="PTHR43115:SF4">
    <property type="entry name" value="DEHYDROGENASE_REDUCTASE SDR FAMILY MEMBER 11"/>
    <property type="match status" value="1"/>
</dbReference>
<keyword evidence="5" id="KW-1185">Reference proteome</keyword>
<dbReference type="PANTHER" id="PTHR43115">
    <property type="entry name" value="DEHYDROGENASE/REDUCTASE SDR FAMILY MEMBER 11"/>
    <property type="match status" value="1"/>
</dbReference>
<dbReference type="EMBL" id="JBJJXI010000096">
    <property type="protein sequence ID" value="KAL3393808.1"/>
    <property type="molecule type" value="Genomic_DNA"/>
</dbReference>
<comment type="caution">
    <text evidence="4">The sequence shown here is derived from an EMBL/GenBank/DDBJ whole genome shotgun (WGS) entry which is preliminary data.</text>
</comment>
<keyword evidence="2" id="KW-0560">Oxidoreductase</keyword>
<dbReference type="PRINTS" id="PR00081">
    <property type="entry name" value="GDHRDH"/>
</dbReference>